<evidence type="ECO:0000313" key="2">
    <source>
        <dbReference type="EMBL" id="KAJ1360482.1"/>
    </source>
</evidence>
<evidence type="ECO:0000256" key="1">
    <source>
        <dbReference type="SAM" id="MobiDB-lite"/>
    </source>
</evidence>
<feature type="compositionally biased region" description="Basic and acidic residues" evidence="1">
    <location>
        <begin position="32"/>
        <end position="44"/>
    </location>
</feature>
<sequence>MTTLYKMRCTRGQPSHLGNRDESASRPLTRQARQDVRSAEEVRGSIKNGKVGTELIPRHSRNWRIHENFFLTDSFHASPFSLENLT</sequence>
<evidence type="ECO:0000313" key="3">
    <source>
        <dbReference type="Proteomes" id="UP001196413"/>
    </source>
</evidence>
<reference evidence="2" key="1">
    <citation type="submission" date="2021-06" db="EMBL/GenBank/DDBJ databases">
        <title>Parelaphostrongylus tenuis whole genome reference sequence.</title>
        <authorList>
            <person name="Garwood T.J."/>
            <person name="Larsen P.A."/>
            <person name="Fountain-Jones N.M."/>
            <person name="Garbe J.R."/>
            <person name="Macchietto M.G."/>
            <person name="Kania S.A."/>
            <person name="Gerhold R.W."/>
            <person name="Richards J.E."/>
            <person name="Wolf T.M."/>
        </authorList>
    </citation>
    <scope>NUCLEOTIDE SEQUENCE</scope>
    <source>
        <strain evidence="2">MNPRO001-30</strain>
        <tissue evidence="2">Meninges</tissue>
    </source>
</reference>
<organism evidence="2 3">
    <name type="scientific">Parelaphostrongylus tenuis</name>
    <name type="common">Meningeal worm</name>
    <dbReference type="NCBI Taxonomy" id="148309"/>
    <lineage>
        <taxon>Eukaryota</taxon>
        <taxon>Metazoa</taxon>
        <taxon>Ecdysozoa</taxon>
        <taxon>Nematoda</taxon>
        <taxon>Chromadorea</taxon>
        <taxon>Rhabditida</taxon>
        <taxon>Rhabditina</taxon>
        <taxon>Rhabditomorpha</taxon>
        <taxon>Strongyloidea</taxon>
        <taxon>Metastrongylidae</taxon>
        <taxon>Parelaphostrongylus</taxon>
    </lineage>
</organism>
<comment type="caution">
    <text evidence="2">The sequence shown here is derived from an EMBL/GenBank/DDBJ whole genome shotgun (WGS) entry which is preliminary data.</text>
</comment>
<feature type="region of interest" description="Disordered" evidence="1">
    <location>
        <begin position="1"/>
        <end position="45"/>
    </location>
</feature>
<accession>A0AAD5ML42</accession>
<dbReference type="EMBL" id="JAHQIW010003879">
    <property type="protein sequence ID" value="KAJ1360482.1"/>
    <property type="molecule type" value="Genomic_DNA"/>
</dbReference>
<proteinExistence type="predicted"/>
<gene>
    <name evidence="2" type="ORF">KIN20_019468</name>
</gene>
<name>A0AAD5ML42_PARTN</name>
<protein>
    <submittedName>
        <fullName evidence="2">Uncharacterized protein</fullName>
    </submittedName>
</protein>
<dbReference type="Proteomes" id="UP001196413">
    <property type="component" value="Unassembled WGS sequence"/>
</dbReference>
<dbReference type="AlphaFoldDB" id="A0AAD5ML42"/>
<keyword evidence="3" id="KW-1185">Reference proteome</keyword>